<dbReference type="Pfam" id="PF04014">
    <property type="entry name" value="MazE_antitoxin"/>
    <property type="match status" value="1"/>
</dbReference>
<dbReference type="InterPro" id="IPR037914">
    <property type="entry name" value="SpoVT-AbrB_sf"/>
</dbReference>
<evidence type="ECO:0000313" key="2">
    <source>
        <dbReference type="EMBL" id="QRJ62742.1"/>
    </source>
</evidence>
<dbReference type="GO" id="GO:0003677">
    <property type="term" value="F:DNA binding"/>
    <property type="evidence" value="ECO:0007669"/>
    <property type="project" value="UniProtKB-KW"/>
</dbReference>
<dbReference type="AlphaFoldDB" id="A0A974PWH1"/>
<reference evidence="2" key="1">
    <citation type="submission" date="2020-11" db="EMBL/GenBank/DDBJ databases">
        <title>Azospira restricta DSM 18626 genome sequence.</title>
        <authorList>
            <person name="Moe W.M."/>
        </authorList>
    </citation>
    <scope>NUCLEOTIDE SEQUENCE</scope>
    <source>
        <strain evidence="2">DSM 18626</strain>
    </source>
</reference>
<dbReference type="SMART" id="SM00966">
    <property type="entry name" value="SpoVT_AbrB"/>
    <property type="match status" value="1"/>
</dbReference>
<dbReference type="NCBIfam" id="TIGR01439">
    <property type="entry name" value="lp_hng_hel_AbrB"/>
    <property type="match status" value="1"/>
</dbReference>
<dbReference type="InterPro" id="IPR007159">
    <property type="entry name" value="SpoVT-AbrB_dom"/>
</dbReference>
<keyword evidence="2" id="KW-0238">DNA-binding</keyword>
<dbReference type="Gene3D" id="2.10.260.10">
    <property type="match status" value="1"/>
</dbReference>
<feature type="domain" description="SpoVT-AbrB" evidence="1">
    <location>
        <begin position="4"/>
        <end position="49"/>
    </location>
</feature>
<dbReference type="Proteomes" id="UP000663444">
    <property type="component" value="Chromosome"/>
</dbReference>
<dbReference type="SUPFAM" id="SSF89447">
    <property type="entry name" value="AbrB/MazE/MraZ-like"/>
    <property type="match status" value="1"/>
</dbReference>
<protein>
    <submittedName>
        <fullName evidence="2">AbrB/MazE/SpoVT family DNA-binding domain-containing protein</fullName>
    </submittedName>
</protein>
<accession>A0A974PWH1</accession>
<evidence type="ECO:0000313" key="3">
    <source>
        <dbReference type="Proteomes" id="UP000663444"/>
    </source>
</evidence>
<dbReference type="RefSeq" id="WP_203386273.1">
    <property type="nucleotide sequence ID" value="NZ_CP064781.1"/>
</dbReference>
<dbReference type="EMBL" id="CP064781">
    <property type="protein sequence ID" value="QRJ62742.1"/>
    <property type="molecule type" value="Genomic_DNA"/>
</dbReference>
<proteinExistence type="predicted"/>
<evidence type="ECO:0000259" key="1">
    <source>
        <dbReference type="SMART" id="SM00966"/>
    </source>
</evidence>
<sequence length="83" mass="9397">MAATSNLSHGRTVIPAALREQLGIKDGDQLIWEIRDGELVVTTRLAQLRRAQATIKRHVPAEVELATELVAERRAEQDREDRR</sequence>
<dbReference type="KEGG" id="ares:IWH25_13310"/>
<name>A0A974PWH1_9RHOO</name>
<gene>
    <name evidence="2" type="ORF">IWH25_13310</name>
</gene>
<organism evidence="2 3">
    <name type="scientific">Azospira restricta</name>
    <dbReference type="NCBI Taxonomy" id="404405"/>
    <lineage>
        <taxon>Bacteria</taxon>
        <taxon>Pseudomonadati</taxon>
        <taxon>Pseudomonadota</taxon>
        <taxon>Betaproteobacteria</taxon>
        <taxon>Rhodocyclales</taxon>
        <taxon>Rhodocyclaceae</taxon>
        <taxon>Azospira</taxon>
    </lineage>
</organism>
<keyword evidence="3" id="KW-1185">Reference proteome</keyword>